<dbReference type="RefSeq" id="WP_030880667.1">
    <property type="nucleotide sequence ID" value="NZ_JBIRHZ010000003.1"/>
</dbReference>
<comment type="caution">
    <text evidence="2">The sequence shown here is derived from an EMBL/GenBank/DDBJ whole genome shotgun (WGS) entry which is preliminary data.</text>
</comment>
<protein>
    <submittedName>
        <fullName evidence="2">Uncharacterized protein</fullName>
    </submittedName>
</protein>
<evidence type="ECO:0000256" key="1">
    <source>
        <dbReference type="SAM" id="MobiDB-lite"/>
    </source>
</evidence>
<organism evidence="2 3">
    <name type="scientific">Streptomyces varsoviensis</name>
    <dbReference type="NCBI Taxonomy" id="67373"/>
    <lineage>
        <taxon>Bacteria</taxon>
        <taxon>Bacillati</taxon>
        <taxon>Actinomycetota</taxon>
        <taxon>Actinomycetes</taxon>
        <taxon>Kitasatosporales</taxon>
        <taxon>Streptomycetaceae</taxon>
        <taxon>Streptomyces</taxon>
    </lineage>
</organism>
<reference evidence="2 3" key="1">
    <citation type="submission" date="2015-07" db="EMBL/GenBank/DDBJ databases">
        <authorList>
            <person name="Ju K.-S."/>
            <person name="Doroghazi J.R."/>
            <person name="Metcalf W.W."/>
        </authorList>
    </citation>
    <scope>NUCLEOTIDE SEQUENCE [LARGE SCALE GENOMIC DNA]</scope>
    <source>
        <strain evidence="2 3">NRRL B-3589</strain>
    </source>
</reference>
<gene>
    <name evidence="2" type="ORF">ADK38_18975</name>
</gene>
<dbReference type="EMBL" id="LGUT01001618">
    <property type="protein sequence ID" value="KOG88584.1"/>
    <property type="molecule type" value="Genomic_DNA"/>
</dbReference>
<feature type="region of interest" description="Disordered" evidence="1">
    <location>
        <begin position="37"/>
        <end position="60"/>
    </location>
</feature>
<name>A0ABR5J5G1_9ACTN</name>
<proteinExistence type="predicted"/>
<evidence type="ECO:0000313" key="3">
    <source>
        <dbReference type="Proteomes" id="UP000037020"/>
    </source>
</evidence>
<keyword evidence="3" id="KW-1185">Reference proteome</keyword>
<sequence length="60" mass="6329">MAALAILIALLIPPAALGMMLALGRYEEVMLPPREPGPFEVTATPTPPPVRAAAHEAARR</sequence>
<evidence type="ECO:0000313" key="2">
    <source>
        <dbReference type="EMBL" id="KOG88584.1"/>
    </source>
</evidence>
<dbReference type="Proteomes" id="UP000037020">
    <property type="component" value="Unassembled WGS sequence"/>
</dbReference>
<accession>A0ABR5J5G1</accession>